<dbReference type="Gene3D" id="1.20.120.1770">
    <property type="match status" value="1"/>
</dbReference>
<keyword evidence="4" id="KW-0349">Heme</keyword>
<evidence type="ECO:0000256" key="10">
    <source>
        <dbReference type="ARBA" id="ARBA00023136"/>
    </source>
</evidence>
<keyword evidence="10 12" id="KW-0472">Membrane</keyword>
<feature type="transmembrane region" description="Helical" evidence="12">
    <location>
        <begin position="148"/>
        <end position="168"/>
    </location>
</feature>
<keyword evidence="5 12" id="KW-0812">Transmembrane</keyword>
<organism evidence="14 15">
    <name type="scientific">Microthyrium microscopicum</name>
    <dbReference type="NCBI Taxonomy" id="703497"/>
    <lineage>
        <taxon>Eukaryota</taxon>
        <taxon>Fungi</taxon>
        <taxon>Dikarya</taxon>
        <taxon>Ascomycota</taxon>
        <taxon>Pezizomycotina</taxon>
        <taxon>Dothideomycetes</taxon>
        <taxon>Dothideomycetes incertae sedis</taxon>
        <taxon>Microthyriales</taxon>
        <taxon>Microthyriaceae</taxon>
        <taxon>Microthyrium</taxon>
    </lineage>
</organism>
<feature type="domain" description="Cytochrome b561" evidence="13">
    <location>
        <begin position="40"/>
        <end position="242"/>
    </location>
</feature>
<evidence type="ECO:0000256" key="8">
    <source>
        <dbReference type="ARBA" id="ARBA00022989"/>
    </source>
</evidence>
<dbReference type="Pfam" id="PF03188">
    <property type="entry name" value="Cytochrom_B561"/>
    <property type="match status" value="1"/>
</dbReference>
<feature type="region of interest" description="Disordered" evidence="11">
    <location>
        <begin position="1"/>
        <end position="29"/>
    </location>
</feature>
<dbReference type="SMART" id="SM00665">
    <property type="entry name" value="B561"/>
    <property type="match status" value="1"/>
</dbReference>
<keyword evidence="7" id="KW-0249">Electron transport</keyword>
<dbReference type="GO" id="GO:0046872">
    <property type="term" value="F:metal ion binding"/>
    <property type="evidence" value="ECO:0007669"/>
    <property type="project" value="UniProtKB-KW"/>
</dbReference>
<evidence type="ECO:0000256" key="1">
    <source>
        <dbReference type="ARBA" id="ARBA00001970"/>
    </source>
</evidence>
<dbReference type="InterPro" id="IPR045150">
    <property type="entry name" value="CYB561D1/2"/>
</dbReference>
<dbReference type="PANTHER" id="PTHR15422:SF45">
    <property type="entry name" value="CYTOCHROME B561 DOMAIN-CONTAINING PROTEIN"/>
    <property type="match status" value="1"/>
</dbReference>
<dbReference type="GO" id="GO:0016020">
    <property type="term" value="C:membrane"/>
    <property type="evidence" value="ECO:0007669"/>
    <property type="project" value="UniProtKB-SubCell"/>
</dbReference>
<dbReference type="CDD" id="cd08761">
    <property type="entry name" value="Cyt_b561_CYB561D2_like"/>
    <property type="match status" value="1"/>
</dbReference>
<feature type="transmembrane region" description="Helical" evidence="12">
    <location>
        <begin position="212"/>
        <end position="233"/>
    </location>
</feature>
<comment type="cofactor">
    <cofactor evidence="1">
        <name>heme b</name>
        <dbReference type="ChEBI" id="CHEBI:60344"/>
    </cofactor>
</comment>
<evidence type="ECO:0000313" key="15">
    <source>
        <dbReference type="Proteomes" id="UP000799302"/>
    </source>
</evidence>
<evidence type="ECO:0000256" key="3">
    <source>
        <dbReference type="ARBA" id="ARBA00022448"/>
    </source>
</evidence>
<reference evidence="14" key="1">
    <citation type="journal article" date="2020" name="Stud. Mycol.">
        <title>101 Dothideomycetes genomes: a test case for predicting lifestyles and emergence of pathogens.</title>
        <authorList>
            <person name="Haridas S."/>
            <person name="Albert R."/>
            <person name="Binder M."/>
            <person name="Bloem J."/>
            <person name="Labutti K."/>
            <person name="Salamov A."/>
            <person name="Andreopoulos B."/>
            <person name="Baker S."/>
            <person name="Barry K."/>
            <person name="Bills G."/>
            <person name="Bluhm B."/>
            <person name="Cannon C."/>
            <person name="Castanera R."/>
            <person name="Culley D."/>
            <person name="Daum C."/>
            <person name="Ezra D."/>
            <person name="Gonzalez J."/>
            <person name="Henrissat B."/>
            <person name="Kuo A."/>
            <person name="Liang C."/>
            <person name="Lipzen A."/>
            <person name="Lutzoni F."/>
            <person name="Magnuson J."/>
            <person name="Mondo S."/>
            <person name="Nolan M."/>
            <person name="Ohm R."/>
            <person name="Pangilinan J."/>
            <person name="Park H.-J."/>
            <person name="Ramirez L."/>
            <person name="Alfaro M."/>
            <person name="Sun H."/>
            <person name="Tritt A."/>
            <person name="Yoshinaga Y."/>
            <person name="Zwiers L.-H."/>
            <person name="Turgeon B."/>
            <person name="Goodwin S."/>
            <person name="Spatafora J."/>
            <person name="Crous P."/>
            <person name="Grigoriev I."/>
        </authorList>
    </citation>
    <scope>NUCLEOTIDE SEQUENCE</scope>
    <source>
        <strain evidence="14">CBS 115976</strain>
    </source>
</reference>
<evidence type="ECO:0000313" key="14">
    <source>
        <dbReference type="EMBL" id="KAF2670766.1"/>
    </source>
</evidence>
<dbReference type="GO" id="GO:0140575">
    <property type="term" value="F:transmembrane monodehydroascorbate reductase activity"/>
    <property type="evidence" value="ECO:0007669"/>
    <property type="project" value="InterPro"/>
</dbReference>
<dbReference type="PANTHER" id="PTHR15422">
    <property type="entry name" value="OS05G0565100 PROTEIN"/>
    <property type="match status" value="1"/>
</dbReference>
<evidence type="ECO:0000256" key="11">
    <source>
        <dbReference type="SAM" id="MobiDB-lite"/>
    </source>
</evidence>
<feature type="transmembrane region" description="Helical" evidence="12">
    <location>
        <begin position="107"/>
        <end position="128"/>
    </location>
</feature>
<dbReference type="PROSITE" id="PS50939">
    <property type="entry name" value="CYTOCHROME_B561"/>
    <property type="match status" value="1"/>
</dbReference>
<evidence type="ECO:0000256" key="7">
    <source>
        <dbReference type="ARBA" id="ARBA00022982"/>
    </source>
</evidence>
<keyword evidence="6" id="KW-0479">Metal-binding</keyword>
<keyword evidence="9" id="KW-0408">Iron</keyword>
<keyword evidence="8 12" id="KW-1133">Transmembrane helix</keyword>
<dbReference type="InterPro" id="IPR006593">
    <property type="entry name" value="Cyt_b561/ferric_Rdtase_TM"/>
</dbReference>
<evidence type="ECO:0000256" key="5">
    <source>
        <dbReference type="ARBA" id="ARBA00022692"/>
    </source>
</evidence>
<proteinExistence type="predicted"/>
<evidence type="ECO:0000256" key="4">
    <source>
        <dbReference type="ARBA" id="ARBA00022617"/>
    </source>
</evidence>
<evidence type="ECO:0000256" key="12">
    <source>
        <dbReference type="SAM" id="Phobius"/>
    </source>
</evidence>
<keyword evidence="3" id="KW-0813">Transport</keyword>
<accession>A0A6A6UGH2</accession>
<dbReference type="OrthoDB" id="432881at2759"/>
<feature type="transmembrane region" description="Helical" evidence="12">
    <location>
        <begin position="189"/>
        <end position="206"/>
    </location>
</feature>
<evidence type="ECO:0000259" key="13">
    <source>
        <dbReference type="PROSITE" id="PS50939"/>
    </source>
</evidence>
<evidence type="ECO:0000256" key="6">
    <source>
        <dbReference type="ARBA" id="ARBA00022723"/>
    </source>
</evidence>
<evidence type="ECO:0000256" key="9">
    <source>
        <dbReference type="ARBA" id="ARBA00023004"/>
    </source>
</evidence>
<feature type="transmembrane region" description="Helical" evidence="12">
    <location>
        <begin position="42"/>
        <end position="65"/>
    </location>
</feature>
<sequence length="242" mass="26629">MASATGISEDSGHMSDNGEQSPLLGGAGDVQQEEDAPIQHNLILGTGIIAQAGIWILVALIWSGILSHPLLFFSPHPLLNSAAFLLVTQAALILQPTHTASQKRLGTYIHAILINLAFLMYLIAFVIIEINKRSHPETRFKSPHAIMGLVAYILTCVQWFVGATQFFYPQIYGGVDNAKKLYKYHRASGYFLFVWITGTICAATWTDYNIGILHIHHWSVITASVILLAGLGARIKKYKFGL</sequence>
<name>A0A6A6UGH2_9PEZI</name>
<evidence type="ECO:0000256" key="2">
    <source>
        <dbReference type="ARBA" id="ARBA00004141"/>
    </source>
</evidence>
<keyword evidence="15" id="KW-1185">Reference proteome</keyword>
<feature type="transmembrane region" description="Helical" evidence="12">
    <location>
        <begin position="77"/>
        <end position="95"/>
    </location>
</feature>
<dbReference type="Proteomes" id="UP000799302">
    <property type="component" value="Unassembled WGS sequence"/>
</dbReference>
<dbReference type="EMBL" id="MU004233">
    <property type="protein sequence ID" value="KAF2670766.1"/>
    <property type="molecule type" value="Genomic_DNA"/>
</dbReference>
<protein>
    <submittedName>
        <fullName evidence="14">Cytochrome b561</fullName>
    </submittedName>
</protein>
<gene>
    <name evidence="14" type="ORF">BT63DRAFT_200878</name>
</gene>
<comment type="subcellular location">
    <subcellularLocation>
        <location evidence="2">Membrane</location>
        <topology evidence="2">Multi-pass membrane protein</topology>
    </subcellularLocation>
</comment>
<dbReference type="AlphaFoldDB" id="A0A6A6UGH2"/>